<organism evidence="3 4">
    <name type="scientific">Nocardiopsis composta</name>
    <dbReference type="NCBI Taxonomy" id="157465"/>
    <lineage>
        <taxon>Bacteria</taxon>
        <taxon>Bacillati</taxon>
        <taxon>Actinomycetota</taxon>
        <taxon>Actinomycetes</taxon>
        <taxon>Streptosporangiales</taxon>
        <taxon>Nocardiopsidaceae</taxon>
        <taxon>Nocardiopsis</taxon>
    </lineage>
</organism>
<dbReference type="CDD" id="cd06260">
    <property type="entry name" value="DUF820-like"/>
    <property type="match status" value="1"/>
</dbReference>
<name>A0A7W8QTJ5_9ACTN</name>
<evidence type="ECO:0000313" key="3">
    <source>
        <dbReference type="EMBL" id="MBB5435959.1"/>
    </source>
</evidence>
<dbReference type="RefSeq" id="WP_184399170.1">
    <property type="nucleotide sequence ID" value="NZ_BAAAJD010000089.1"/>
</dbReference>
<dbReference type="EMBL" id="JACHDB010000002">
    <property type="protein sequence ID" value="MBB5435959.1"/>
    <property type="molecule type" value="Genomic_DNA"/>
</dbReference>
<dbReference type="Gene3D" id="3.90.1570.10">
    <property type="entry name" value="tt1808, chain A"/>
    <property type="match status" value="1"/>
</dbReference>
<dbReference type="AlphaFoldDB" id="A0A7W8QTJ5"/>
<keyword evidence="3" id="KW-0378">Hydrolase</keyword>
<dbReference type="InterPro" id="IPR012296">
    <property type="entry name" value="Nuclease_put_TT1808"/>
</dbReference>
<keyword evidence="4" id="KW-1185">Reference proteome</keyword>
<comment type="caution">
    <text evidence="3">The sequence shown here is derived from an EMBL/GenBank/DDBJ whole genome shotgun (WGS) entry which is preliminary data.</text>
</comment>
<accession>A0A7W8QTJ5</accession>
<evidence type="ECO:0000313" key="4">
    <source>
        <dbReference type="Proteomes" id="UP000572635"/>
    </source>
</evidence>
<dbReference type="InterPro" id="IPR008538">
    <property type="entry name" value="Uma2"/>
</dbReference>
<keyword evidence="3" id="KW-0540">Nuclease</keyword>
<protein>
    <submittedName>
        <fullName evidence="3">Uma2 family endonuclease</fullName>
    </submittedName>
</protein>
<dbReference type="PANTHER" id="PTHR35400:SF3">
    <property type="entry name" value="SLL1072 PROTEIN"/>
    <property type="match status" value="1"/>
</dbReference>
<dbReference type="InterPro" id="IPR011335">
    <property type="entry name" value="Restrct_endonuc-II-like"/>
</dbReference>
<sequence length="208" mass="23023">MPDDEESKMTALATEAGRGDVRSETADPAAKLFQILDDLPETKLLRAEILDGETITLSPTPSGLHGRNVRVLERALGPHLPSGTDYETYLEIRLPEAGRGVVPDFFVAPMQILKTKNSWIPPDDVLLVAEVVSPGSRTVDWELKPEIYAKAMIDLYLLIDPVKGDSTLFAQPDGERFGSERREMFGAKIGLPDPFNIQLDTSQFLPYE</sequence>
<dbReference type="SUPFAM" id="SSF52980">
    <property type="entry name" value="Restriction endonuclease-like"/>
    <property type="match status" value="1"/>
</dbReference>
<keyword evidence="3" id="KW-0255">Endonuclease</keyword>
<evidence type="ECO:0000259" key="2">
    <source>
        <dbReference type="Pfam" id="PF05685"/>
    </source>
</evidence>
<gene>
    <name evidence="3" type="ORF">HDA36_006107</name>
</gene>
<dbReference type="Pfam" id="PF05685">
    <property type="entry name" value="Uma2"/>
    <property type="match status" value="1"/>
</dbReference>
<reference evidence="3 4" key="1">
    <citation type="submission" date="2020-08" db="EMBL/GenBank/DDBJ databases">
        <title>Sequencing the genomes of 1000 actinobacteria strains.</title>
        <authorList>
            <person name="Klenk H.-P."/>
        </authorList>
    </citation>
    <scope>NUCLEOTIDE SEQUENCE [LARGE SCALE GENOMIC DNA]</scope>
    <source>
        <strain evidence="3 4">DSM 44551</strain>
    </source>
</reference>
<dbReference type="Proteomes" id="UP000572635">
    <property type="component" value="Unassembled WGS sequence"/>
</dbReference>
<dbReference type="PANTHER" id="PTHR35400">
    <property type="entry name" value="SLR1083 PROTEIN"/>
    <property type="match status" value="1"/>
</dbReference>
<dbReference type="GO" id="GO:0004519">
    <property type="term" value="F:endonuclease activity"/>
    <property type="evidence" value="ECO:0007669"/>
    <property type="project" value="UniProtKB-KW"/>
</dbReference>
<evidence type="ECO:0000256" key="1">
    <source>
        <dbReference type="SAM" id="MobiDB-lite"/>
    </source>
</evidence>
<feature type="domain" description="Putative restriction endonuclease" evidence="2">
    <location>
        <begin position="37"/>
        <end position="193"/>
    </location>
</feature>
<feature type="region of interest" description="Disordered" evidence="1">
    <location>
        <begin position="1"/>
        <end position="24"/>
    </location>
</feature>
<proteinExistence type="predicted"/>